<dbReference type="RefSeq" id="WP_017041759.1">
    <property type="nucleotide sequence ID" value="NZ_AJYQ02000020.1"/>
</dbReference>
<comment type="caution">
    <text evidence="1">The sequence shown here is derived from an EMBL/GenBank/DDBJ whole genome shotgun (WGS) entry which is preliminary data.</text>
</comment>
<dbReference type="STRING" id="1187848.A1QO_04035"/>
<gene>
    <name evidence="1" type="ORF">A1QO_04035</name>
</gene>
<evidence type="ECO:0000313" key="2">
    <source>
        <dbReference type="Proteomes" id="UP000094741"/>
    </source>
</evidence>
<name>A0A1E5BIM2_9VIBR</name>
<proteinExistence type="predicted"/>
<dbReference type="EMBL" id="AJYQ02000020">
    <property type="protein sequence ID" value="OEE37281.1"/>
    <property type="molecule type" value="Genomic_DNA"/>
</dbReference>
<dbReference type="Proteomes" id="UP000094741">
    <property type="component" value="Unassembled WGS sequence"/>
</dbReference>
<organism evidence="1 2">
    <name type="scientific">Vibrio genomosp. F10 str. ZF-129</name>
    <dbReference type="NCBI Taxonomy" id="1187848"/>
    <lineage>
        <taxon>Bacteria</taxon>
        <taxon>Pseudomonadati</taxon>
        <taxon>Pseudomonadota</taxon>
        <taxon>Gammaproteobacteria</taxon>
        <taxon>Vibrionales</taxon>
        <taxon>Vibrionaceae</taxon>
        <taxon>Vibrio</taxon>
    </lineage>
</organism>
<dbReference type="AlphaFoldDB" id="A0A1E5BIM2"/>
<evidence type="ECO:0000313" key="1">
    <source>
        <dbReference type="EMBL" id="OEE37281.1"/>
    </source>
</evidence>
<reference evidence="1 2" key="1">
    <citation type="journal article" date="2012" name="Science">
        <title>Ecological populations of bacteria act as socially cohesive units of antibiotic production and resistance.</title>
        <authorList>
            <person name="Cordero O.X."/>
            <person name="Wildschutte H."/>
            <person name="Kirkup B."/>
            <person name="Proehl S."/>
            <person name="Ngo L."/>
            <person name="Hussain F."/>
            <person name="Le Roux F."/>
            <person name="Mincer T."/>
            <person name="Polz M.F."/>
        </authorList>
    </citation>
    <scope>NUCLEOTIDE SEQUENCE [LARGE SCALE GENOMIC DNA]</scope>
    <source>
        <strain evidence="1 2">ZF-129</strain>
    </source>
</reference>
<protein>
    <submittedName>
        <fullName evidence="1">Uncharacterized protein</fullName>
    </submittedName>
</protein>
<sequence>MTIMKSLIIAATITIGIFTPVVAVSAAFEYQAKESRVWDKVETLDDVVFYKAVEITHDTCQVLALPNGGGMLRSKKQPITIKRDGKIRLTDCGDSDFRIQFMKATSSVNLVQI</sequence>
<accession>A0A1E5BIM2</accession>